<sequence length="271" mass="28985">MAPFFRISRMTPDPSASPSPIPLDTLAALARPEVQKLAARMAQDGFSQAFRLTLDEDDEGRVRGVEALAAALRNWGAAGESADACALRLALIVAGLDQWGVAYSQAFGLGAIPGLSELVGAVRTGLDPQQEARFHQQFAAIDAAEGNAIDFKIELRRSIHLALWHAMIAGDEREQAKAILAHLAGMIFALIRAMPELGWRLVADALAHIQIRCLAEGLAADGLAREMNEALFAALSAGLPAPQHDRIMAHSTQAVLAWQQARRTPPAGTVH</sequence>
<dbReference type="Proteomes" id="UP000601990">
    <property type="component" value="Unassembled WGS sequence"/>
</dbReference>
<comment type="caution">
    <text evidence="1">The sequence shown here is derived from an EMBL/GenBank/DDBJ whole genome shotgun (WGS) entry which is preliminary data.</text>
</comment>
<dbReference type="EMBL" id="WTVH01000003">
    <property type="protein sequence ID" value="NMF92282.1"/>
    <property type="molecule type" value="Genomic_DNA"/>
</dbReference>
<reference evidence="1" key="1">
    <citation type="submission" date="2019-12" db="EMBL/GenBank/DDBJ databases">
        <title>Comparative genomics gives insights into the taxonomy of the Azoarcus-Aromatoleum group and reveals separate origins of nif in the plant-associated Azoarcus and non-plant-associated Aromatoleum sub-groups.</title>
        <authorList>
            <person name="Lafos M."/>
            <person name="Maluk M."/>
            <person name="Batista M."/>
            <person name="Junghare M."/>
            <person name="Carmona M."/>
            <person name="Faoro H."/>
            <person name="Cruz L.M."/>
            <person name="Battistoni F."/>
            <person name="De Souza E."/>
            <person name="Pedrosa F."/>
            <person name="Chen W.-M."/>
            <person name="Poole P.S."/>
            <person name="Dixon R.A."/>
            <person name="James E.K."/>
        </authorList>
    </citation>
    <scope>NUCLEOTIDE SEQUENCE</scope>
    <source>
        <strain evidence="1">U120</strain>
    </source>
</reference>
<accession>A0ABX1MWC7</accession>
<protein>
    <submittedName>
        <fullName evidence="1">Uncharacterized protein</fullName>
    </submittedName>
</protein>
<organism evidence="1 2">
    <name type="scientific">Aromatoleum buckelii</name>
    <dbReference type="NCBI Taxonomy" id="200254"/>
    <lineage>
        <taxon>Bacteria</taxon>
        <taxon>Pseudomonadati</taxon>
        <taxon>Pseudomonadota</taxon>
        <taxon>Betaproteobacteria</taxon>
        <taxon>Rhodocyclales</taxon>
        <taxon>Rhodocyclaceae</taxon>
        <taxon>Aromatoleum</taxon>
    </lineage>
</organism>
<evidence type="ECO:0000313" key="2">
    <source>
        <dbReference type="Proteomes" id="UP000601990"/>
    </source>
</evidence>
<evidence type="ECO:0000313" key="1">
    <source>
        <dbReference type="EMBL" id="NMF92282.1"/>
    </source>
</evidence>
<gene>
    <name evidence="1" type="ORF">GO608_02915</name>
</gene>
<proteinExistence type="predicted"/>
<keyword evidence="2" id="KW-1185">Reference proteome</keyword>
<name>A0ABX1MWC7_9RHOO</name>